<dbReference type="GO" id="GO:0005615">
    <property type="term" value="C:extracellular space"/>
    <property type="evidence" value="ECO:0007669"/>
    <property type="project" value="TreeGrafter"/>
</dbReference>
<dbReference type="OrthoDB" id="100605at2"/>
<dbReference type="GO" id="GO:0016020">
    <property type="term" value="C:membrane"/>
    <property type="evidence" value="ECO:0007669"/>
    <property type="project" value="TreeGrafter"/>
</dbReference>
<dbReference type="Pfam" id="PF01433">
    <property type="entry name" value="Peptidase_M1"/>
    <property type="match status" value="1"/>
</dbReference>
<dbReference type="InterPro" id="IPR027268">
    <property type="entry name" value="Peptidase_M4/M1_CTD_sf"/>
</dbReference>
<feature type="transmembrane region" description="Helical" evidence="1">
    <location>
        <begin position="176"/>
        <end position="199"/>
    </location>
</feature>
<feature type="transmembrane region" description="Helical" evidence="1">
    <location>
        <begin position="520"/>
        <end position="539"/>
    </location>
</feature>
<dbReference type="PANTHER" id="PTHR11533:SF174">
    <property type="entry name" value="PUROMYCIN-SENSITIVE AMINOPEPTIDASE-RELATED"/>
    <property type="match status" value="1"/>
</dbReference>
<keyword evidence="1" id="KW-1133">Transmembrane helix</keyword>
<dbReference type="GO" id="GO:0005737">
    <property type="term" value="C:cytoplasm"/>
    <property type="evidence" value="ECO:0007669"/>
    <property type="project" value="TreeGrafter"/>
</dbReference>
<accession>A0A2P8GM66</accession>
<dbReference type="Gene3D" id="1.10.390.10">
    <property type="entry name" value="Neutral Protease Domain 2"/>
    <property type="match status" value="1"/>
</dbReference>
<dbReference type="Proteomes" id="UP000240978">
    <property type="component" value="Unassembled WGS sequence"/>
</dbReference>
<name>A0A2P8GM66_9BACT</name>
<feature type="transmembrane region" description="Helical" evidence="1">
    <location>
        <begin position="410"/>
        <end position="430"/>
    </location>
</feature>
<feature type="transmembrane region" description="Helical" evidence="1">
    <location>
        <begin position="50"/>
        <end position="75"/>
    </location>
</feature>
<dbReference type="GO" id="GO:0070006">
    <property type="term" value="F:metalloaminopeptidase activity"/>
    <property type="evidence" value="ECO:0007669"/>
    <property type="project" value="TreeGrafter"/>
</dbReference>
<organism evidence="3 4">
    <name type="scientific">Chitinophaga ginsengisoli</name>
    <dbReference type="NCBI Taxonomy" id="363837"/>
    <lineage>
        <taxon>Bacteria</taxon>
        <taxon>Pseudomonadati</taxon>
        <taxon>Bacteroidota</taxon>
        <taxon>Chitinophagia</taxon>
        <taxon>Chitinophagales</taxon>
        <taxon>Chitinophagaceae</taxon>
        <taxon>Chitinophaga</taxon>
    </lineage>
</organism>
<keyword evidence="1" id="KW-0472">Membrane</keyword>
<gene>
    <name evidence="3" type="ORF">CLV42_102620</name>
</gene>
<protein>
    <submittedName>
        <fullName evidence="3">Peptidase M1-like protein</fullName>
    </submittedName>
</protein>
<feature type="transmembrane region" description="Helical" evidence="1">
    <location>
        <begin position="317"/>
        <end position="336"/>
    </location>
</feature>
<evidence type="ECO:0000313" key="4">
    <source>
        <dbReference type="Proteomes" id="UP000240978"/>
    </source>
</evidence>
<evidence type="ECO:0000259" key="2">
    <source>
        <dbReference type="Pfam" id="PF01433"/>
    </source>
</evidence>
<keyword evidence="4" id="KW-1185">Reference proteome</keyword>
<sequence length="1166" mass="131898">MLSTLFGFEIRYHFRQLTFRIAVLLFFILGLLGVHGNFGGSDVHANAPYVITYIISILSLFSIFVSTLFCANVVLRDTTYGMDAVLFTTAVKRFPYFTVRFLGLVFTVLLILCASIMGMLVGALFADSSRLGAFDPAYFIQPLLIFGIPNILFVCSVIFCTAALTRDVRATYASGVLLYILYMVSAILGNSPFFATSALKTSTPGLLPLLSDPFGLSIFFGDTRSWSTTQCNQRLFPFDGPLLLNRLLWTACSCLLLTVTYRSFVFRLQLPAKAIRSGTEEKKVSAISYRQRQVHPEGLSYVWNSFCAQFRLEAVSVFKHIPFLLMVAMWIFIFSVELKDSLLNGVYGIQLYPATNIIVDTLLPVRPAMLLIIFYTAELSSRERSTNTQSLLYSTPVSNMTIWAAKCSTLGILIAILITANITIGLVMQICKGYWQIDLPMYISLYYYSGFPLFLFTILTLFIQTLTPNKYLGMLLNLLAAAIIIFGRQFGIEHYLFRYAQTPRMNYSAMSGVGHYAHAFNWYMLYWSALAALLSLMTVSLWQRSRYINNRWRQMKCKLVWLVPLIIFLFTGAFIYYKANIEGGYKNNKAQLEWLARYEQGYRPLADLPQPVITAVKTNIDLYPEEGKYTVKGSFKLRNVSSVSISKIWVGVDPEVTFCSIYLPGVAHTTHDKIFHQYWYELKTPLLPDATTTLQFAMEVIRSGFTPFNSEHTVVTNGTYIELEKYLPFLGYNDRFEISDNATRRAKGLPEQAQPSPPDSTYHLIDFETTVSTTRGQYVVTAGVLQKTWAANNRQYFHYKTSAPVNYMFALSSARYAIKKESYKGVDFSILFHPGQTANLPVMMRAMKDAIDYCSQHFGPYPHTQLLLVELPEYKGAATAYPGVVFSAENINFLGDFSDSNKVNHAYGIIAHEVAHQWWANKLSPVFQPGAALLTETLAQYTEAMLIEHAFGKMFMRDYLGADNRLYFSLSNTDEQELPLARTSRQPFVHYQKGSLAMYGVKEIVGEERMNKALHRLMDKHAYPGVKASADDLVNELCQDASESEIRLIKDWLEQVIVYALKVEVLSCKRQPNGQYKLLLNVHINKTDRNNNRSLFPDENIDIAVFDVPSGELDGHSTPIYSEKHHFSGAMTHLNITVSKPPKTVAVDPYCYLPDANQADNLAAVK</sequence>
<dbReference type="GO" id="GO:0043171">
    <property type="term" value="P:peptide catabolic process"/>
    <property type="evidence" value="ECO:0007669"/>
    <property type="project" value="TreeGrafter"/>
</dbReference>
<feature type="transmembrane region" description="Helical" evidence="1">
    <location>
        <begin position="356"/>
        <end position="377"/>
    </location>
</feature>
<dbReference type="InterPro" id="IPR050344">
    <property type="entry name" value="Peptidase_M1_aminopeptidases"/>
</dbReference>
<feature type="transmembrane region" description="Helical" evidence="1">
    <location>
        <begin position="247"/>
        <end position="266"/>
    </location>
</feature>
<comment type="caution">
    <text evidence="3">The sequence shown here is derived from an EMBL/GenBank/DDBJ whole genome shotgun (WGS) entry which is preliminary data.</text>
</comment>
<feature type="transmembrane region" description="Helical" evidence="1">
    <location>
        <begin position="138"/>
        <end position="164"/>
    </location>
</feature>
<feature type="transmembrane region" description="Helical" evidence="1">
    <location>
        <begin position="101"/>
        <end position="126"/>
    </location>
</feature>
<dbReference type="InterPro" id="IPR014782">
    <property type="entry name" value="Peptidase_M1_dom"/>
</dbReference>
<proteinExistence type="predicted"/>
<feature type="transmembrane region" description="Helical" evidence="1">
    <location>
        <begin position="445"/>
        <end position="463"/>
    </location>
</feature>
<dbReference type="RefSeq" id="WP_106601289.1">
    <property type="nucleotide sequence ID" value="NZ_PYGK01000002.1"/>
</dbReference>
<feature type="transmembrane region" description="Helical" evidence="1">
    <location>
        <begin position="475"/>
        <end position="497"/>
    </location>
</feature>
<feature type="transmembrane region" description="Helical" evidence="1">
    <location>
        <begin position="21"/>
        <end position="38"/>
    </location>
</feature>
<dbReference type="SUPFAM" id="SSF55486">
    <property type="entry name" value="Metalloproteases ('zincins'), catalytic domain"/>
    <property type="match status" value="1"/>
</dbReference>
<dbReference type="GO" id="GO:0042277">
    <property type="term" value="F:peptide binding"/>
    <property type="evidence" value="ECO:0007669"/>
    <property type="project" value="TreeGrafter"/>
</dbReference>
<dbReference type="PANTHER" id="PTHR11533">
    <property type="entry name" value="PROTEASE M1 ZINC METALLOPROTEASE"/>
    <property type="match status" value="1"/>
</dbReference>
<evidence type="ECO:0000313" key="3">
    <source>
        <dbReference type="EMBL" id="PSL35046.1"/>
    </source>
</evidence>
<evidence type="ECO:0000256" key="1">
    <source>
        <dbReference type="SAM" id="Phobius"/>
    </source>
</evidence>
<feature type="transmembrane region" description="Helical" evidence="1">
    <location>
        <begin position="559"/>
        <end position="577"/>
    </location>
</feature>
<dbReference type="AlphaFoldDB" id="A0A2P8GM66"/>
<dbReference type="EMBL" id="PYGK01000002">
    <property type="protein sequence ID" value="PSL35046.1"/>
    <property type="molecule type" value="Genomic_DNA"/>
</dbReference>
<feature type="domain" description="Peptidase M1 membrane alanine aminopeptidase" evidence="2">
    <location>
        <begin position="846"/>
        <end position="1047"/>
    </location>
</feature>
<keyword evidence="1" id="KW-0812">Transmembrane</keyword>
<reference evidence="3 4" key="1">
    <citation type="submission" date="2018-03" db="EMBL/GenBank/DDBJ databases">
        <title>Genomic Encyclopedia of Archaeal and Bacterial Type Strains, Phase II (KMG-II): from individual species to whole genera.</title>
        <authorList>
            <person name="Goeker M."/>
        </authorList>
    </citation>
    <scope>NUCLEOTIDE SEQUENCE [LARGE SCALE GENOMIC DNA]</scope>
    <source>
        <strain evidence="3 4">DSM 18107</strain>
    </source>
</reference>
<dbReference type="GO" id="GO:0008270">
    <property type="term" value="F:zinc ion binding"/>
    <property type="evidence" value="ECO:0007669"/>
    <property type="project" value="InterPro"/>
</dbReference>